<comment type="caution">
    <text evidence="2">The sequence shown here is derived from an EMBL/GenBank/DDBJ whole genome shotgun (WGS) entry which is preliminary data.</text>
</comment>
<dbReference type="AlphaFoldDB" id="A0A5N6KK12"/>
<evidence type="ECO:0000313" key="3">
    <source>
        <dbReference type="Proteomes" id="UP000326757"/>
    </source>
</evidence>
<feature type="compositionally biased region" description="Basic residues" evidence="1">
    <location>
        <begin position="70"/>
        <end position="83"/>
    </location>
</feature>
<sequence>MTITGENSRRKLIKVKVKFSFNHIYSLEQKKCYLHRAYLLYDLTLLTQSTNHKHCFTSPLIPTHNLISHSPHHSTPPHHHKSHPIPSISSSHHPQPITSIHPIPPIPHAHIPQPSDQPIKPSSNPAPNVLNIHLHPHPN</sequence>
<gene>
    <name evidence="2" type="ORF">EYC80_005293</name>
</gene>
<name>A0A5N6KK12_MONLA</name>
<evidence type="ECO:0000256" key="1">
    <source>
        <dbReference type="SAM" id="MobiDB-lite"/>
    </source>
</evidence>
<dbReference type="EMBL" id="VIGI01000002">
    <property type="protein sequence ID" value="KAB8303931.1"/>
    <property type="molecule type" value="Genomic_DNA"/>
</dbReference>
<protein>
    <submittedName>
        <fullName evidence="2">Uncharacterized protein</fullName>
    </submittedName>
</protein>
<feature type="region of interest" description="Disordered" evidence="1">
    <location>
        <begin position="67"/>
        <end position="139"/>
    </location>
</feature>
<dbReference type="Proteomes" id="UP000326757">
    <property type="component" value="Unassembled WGS sequence"/>
</dbReference>
<feature type="compositionally biased region" description="Low complexity" evidence="1">
    <location>
        <begin position="84"/>
        <end position="101"/>
    </location>
</feature>
<proteinExistence type="predicted"/>
<accession>A0A5N6KK12</accession>
<keyword evidence="3" id="KW-1185">Reference proteome</keyword>
<evidence type="ECO:0000313" key="2">
    <source>
        <dbReference type="EMBL" id="KAB8303931.1"/>
    </source>
</evidence>
<organism evidence="2 3">
    <name type="scientific">Monilinia laxa</name>
    <name type="common">Brown rot fungus</name>
    <name type="synonym">Sclerotinia laxa</name>
    <dbReference type="NCBI Taxonomy" id="61186"/>
    <lineage>
        <taxon>Eukaryota</taxon>
        <taxon>Fungi</taxon>
        <taxon>Dikarya</taxon>
        <taxon>Ascomycota</taxon>
        <taxon>Pezizomycotina</taxon>
        <taxon>Leotiomycetes</taxon>
        <taxon>Helotiales</taxon>
        <taxon>Sclerotiniaceae</taxon>
        <taxon>Monilinia</taxon>
    </lineage>
</organism>
<reference evidence="2 3" key="1">
    <citation type="submission" date="2019-06" db="EMBL/GenBank/DDBJ databases">
        <title>Genome Sequence of the Brown Rot Fungal Pathogen Monilinia laxa.</title>
        <authorList>
            <person name="De Miccolis Angelini R.M."/>
            <person name="Landi L."/>
            <person name="Abate D."/>
            <person name="Pollastro S."/>
            <person name="Romanazzi G."/>
            <person name="Faretra F."/>
        </authorList>
    </citation>
    <scope>NUCLEOTIDE SEQUENCE [LARGE SCALE GENOMIC DNA]</scope>
    <source>
        <strain evidence="2 3">Mlax316</strain>
    </source>
</reference>